<keyword evidence="4 8" id="KW-0812">Transmembrane</keyword>
<dbReference type="EC" id="3.4.22.-" evidence="9"/>
<name>A0A927GCN6_9BACT</name>
<dbReference type="GO" id="GO:0008233">
    <property type="term" value="F:peptidase activity"/>
    <property type="evidence" value="ECO:0007669"/>
    <property type="project" value="UniProtKB-KW"/>
</dbReference>
<keyword evidence="10" id="KW-1185">Reference proteome</keyword>
<accession>A0A927GCN6</accession>
<dbReference type="NCBIfam" id="TIGR04178">
    <property type="entry name" value="exo_archaeo"/>
    <property type="match status" value="1"/>
</dbReference>
<keyword evidence="7 8" id="KW-0472">Membrane</keyword>
<keyword evidence="6 8" id="KW-1133">Transmembrane helix</keyword>
<evidence type="ECO:0000256" key="6">
    <source>
        <dbReference type="ARBA" id="ARBA00022989"/>
    </source>
</evidence>
<evidence type="ECO:0000256" key="5">
    <source>
        <dbReference type="ARBA" id="ARBA00022801"/>
    </source>
</evidence>
<dbReference type="GO" id="GO:0005886">
    <property type="term" value="C:plasma membrane"/>
    <property type="evidence" value="ECO:0007669"/>
    <property type="project" value="UniProtKB-SubCell"/>
</dbReference>
<proteinExistence type="predicted"/>
<comment type="caution">
    <text evidence="9">The sequence shown here is derived from an EMBL/GenBank/DDBJ whole genome shotgun (WGS) entry which is preliminary data.</text>
</comment>
<dbReference type="RefSeq" id="WP_191038445.1">
    <property type="nucleotide sequence ID" value="NZ_JACXAA010000002.1"/>
</dbReference>
<protein>
    <submittedName>
        <fullName evidence="9">Exosortase N</fullName>
        <ecNumber evidence="9">3.4.22.-</ecNumber>
    </submittedName>
</protein>
<evidence type="ECO:0000256" key="2">
    <source>
        <dbReference type="ARBA" id="ARBA00022475"/>
    </source>
</evidence>
<evidence type="ECO:0000313" key="9">
    <source>
        <dbReference type="EMBL" id="MBD2752828.1"/>
    </source>
</evidence>
<evidence type="ECO:0000256" key="3">
    <source>
        <dbReference type="ARBA" id="ARBA00022670"/>
    </source>
</evidence>
<feature type="transmembrane region" description="Helical" evidence="8">
    <location>
        <begin position="205"/>
        <end position="226"/>
    </location>
</feature>
<dbReference type="GO" id="GO:0006508">
    <property type="term" value="P:proteolysis"/>
    <property type="evidence" value="ECO:0007669"/>
    <property type="project" value="UniProtKB-KW"/>
</dbReference>
<dbReference type="Pfam" id="PF09721">
    <property type="entry name" value="Exosortase_EpsH"/>
    <property type="match status" value="1"/>
</dbReference>
<dbReference type="InterPro" id="IPR031006">
    <property type="entry name" value="Exosort_XrtN"/>
</dbReference>
<feature type="transmembrane region" description="Helical" evidence="8">
    <location>
        <begin position="6"/>
        <end position="21"/>
    </location>
</feature>
<feature type="transmembrane region" description="Helical" evidence="8">
    <location>
        <begin position="125"/>
        <end position="151"/>
    </location>
</feature>
<dbReference type="AlphaFoldDB" id="A0A927GCN6"/>
<feature type="transmembrane region" description="Helical" evidence="8">
    <location>
        <begin position="94"/>
        <end position="113"/>
    </location>
</feature>
<comment type="subcellular location">
    <subcellularLocation>
        <location evidence="1">Cell membrane</location>
        <topology evidence="1">Multi-pass membrane protein</topology>
    </subcellularLocation>
</comment>
<organism evidence="9 10">
    <name type="scientific">Spirosoma validum</name>
    <dbReference type="NCBI Taxonomy" id="2771355"/>
    <lineage>
        <taxon>Bacteria</taxon>
        <taxon>Pseudomonadati</taxon>
        <taxon>Bacteroidota</taxon>
        <taxon>Cytophagia</taxon>
        <taxon>Cytophagales</taxon>
        <taxon>Cytophagaceae</taxon>
        <taxon>Spirosoma</taxon>
    </lineage>
</organism>
<keyword evidence="3" id="KW-0645">Protease</keyword>
<dbReference type="InterPro" id="IPR026392">
    <property type="entry name" value="Exo/Archaeosortase_dom"/>
</dbReference>
<gene>
    <name evidence="9" type="primary">xrtN</name>
    <name evidence="9" type="ORF">IC230_08005</name>
</gene>
<dbReference type="InterPro" id="IPR019127">
    <property type="entry name" value="Exosortase"/>
</dbReference>
<sequence length="360" mass="40152">MLYADLTTLLTIALLLYVAFLRNAGRNRWISRLLALLLLSPGLRYVSALFMFPIRLQLSEWAGYLMQLAGLNVRTEGNILIKDNVEMAVDPACMGLQLTGVSLIVAFFALIWQEQETRKAVSLQWVVVYGITAFGLTIFCNLLRIIVLVLFEAMPGTWLHEGIGLLCVALYAWLPCWGLARWLVYETGQPEKSIHLTPAGVIKSVSWGVGLLVAGFGLMTFTALPAEPVTDLCQSKKYTALIGNKYGDLTCQTLTNGFVKLSKPGLLLYVKPQLDWFSADHSPMVCWQGSGYDLRRVREAMVDGHPAYAGELHKKGQVLYTAWWFSNGITTTISQLTMRSRMLRSETGFVLINVTTDMLN</sequence>
<feature type="transmembrane region" description="Helical" evidence="8">
    <location>
        <begin position="163"/>
        <end position="184"/>
    </location>
</feature>
<feature type="transmembrane region" description="Helical" evidence="8">
    <location>
        <begin position="33"/>
        <end position="54"/>
    </location>
</feature>
<reference evidence="9" key="1">
    <citation type="submission" date="2020-09" db="EMBL/GenBank/DDBJ databases">
        <authorList>
            <person name="Kim M.K."/>
        </authorList>
    </citation>
    <scope>NUCLEOTIDE SEQUENCE</scope>
    <source>
        <strain evidence="9">BT704</strain>
    </source>
</reference>
<evidence type="ECO:0000256" key="7">
    <source>
        <dbReference type="ARBA" id="ARBA00023136"/>
    </source>
</evidence>
<evidence type="ECO:0000256" key="8">
    <source>
        <dbReference type="SAM" id="Phobius"/>
    </source>
</evidence>
<keyword evidence="5 9" id="KW-0378">Hydrolase</keyword>
<evidence type="ECO:0000256" key="4">
    <source>
        <dbReference type="ARBA" id="ARBA00022692"/>
    </source>
</evidence>
<evidence type="ECO:0000313" key="10">
    <source>
        <dbReference type="Proteomes" id="UP000653797"/>
    </source>
</evidence>
<dbReference type="EMBL" id="JACXAA010000002">
    <property type="protein sequence ID" value="MBD2752828.1"/>
    <property type="molecule type" value="Genomic_DNA"/>
</dbReference>
<evidence type="ECO:0000256" key="1">
    <source>
        <dbReference type="ARBA" id="ARBA00004651"/>
    </source>
</evidence>
<dbReference type="NCBIfam" id="TIGR04476">
    <property type="entry name" value="exosort_XrtN"/>
    <property type="match status" value="1"/>
</dbReference>
<keyword evidence="2" id="KW-1003">Cell membrane</keyword>
<dbReference type="Proteomes" id="UP000653797">
    <property type="component" value="Unassembled WGS sequence"/>
</dbReference>